<evidence type="ECO:0000313" key="1">
    <source>
        <dbReference type="EMBL" id="KAK5973181.1"/>
    </source>
</evidence>
<gene>
    <name evidence="1" type="ORF">GCK32_003570</name>
</gene>
<proteinExistence type="predicted"/>
<evidence type="ECO:0000313" key="2">
    <source>
        <dbReference type="Proteomes" id="UP001331761"/>
    </source>
</evidence>
<organism evidence="1 2">
    <name type="scientific">Trichostrongylus colubriformis</name>
    <name type="common">Black scour worm</name>
    <dbReference type="NCBI Taxonomy" id="6319"/>
    <lineage>
        <taxon>Eukaryota</taxon>
        <taxon>Metazoa</taxon>
        <taxon>Ecdysozoa</taxon>
        <taxon>Nematoda</taxon>
        <taxon>Chromadorea</taxon>
        <taxon>Rhabditida</taxon>
        <taxon>Rhabditina</taxon>
        <taxon>Rhabditomorpha</taxon>
        <taxon>Strongyloidea</taxon>
        <taxon>Trichostrongylidae</taxon>
        <taxon>Trichostrongylus</taxon>
    </lineage>
</organism>
<dbReference type="Proteomes" id="UP001331761">
    <property type="component" value="Unassembled WGS sequence"/>
</dbReference>
<protein>
    <submittedName>
        <fullName evidence="1">Uncharacterized protein</fullName>
    </submittedName>
</protein>
<sequence>ESTSTLKFDFPGFFINQGSLPFYFYPFKYLSYFGYAFESLTINEWSHVDSIAGSVVKGLEK</sequence>
<dbReference type="EMBL" id="WIXE01015801">
    <property type="protein sequence ID" value="KAK5973181.1"/>
    <property type="molecule type" value="Genomic_DNA"/>
</dbReference>
<dbReference type="AlphaFoldDB" id="A0AAN8F4P5"/>
<accession>A0AAN8F4P5</accession>
<comment type="caution">
    <text evidence="1">The sequence shown here is derived from an EMBL/GenBank/DDBJ whole genome shotgun (WGS) entry which is preliminary data.</text>
</comment>
<reference evidence="1 2" key="1">
    <citation type="submission" date="2019-10" db="EMBL/GenBank/DDBJ databases">
        <title>Assembly and Annotation for the nematode Trichostrongylus colubriformis.</title>
        <authorList>
            <person name="Martin J."/>
        </authorList>
    </citation>
    <scope>NUCLEOTIDE SEQUENCE [LARGE SCALE GENOMIC DNA]</scope>
    <source>
        <strain evidence="1">G859</strain>
        <tissue evidence="1">Whole worm</tissue>
    </source>
</reference>
<keyword evidence="2" id="KW-1185">Reference proteome</keyword>
<name>A0AAN8F4P5_TRICO</name>
<feature type="non-terminal residue" evidence="1">
    <location>
        <position position="1"/>
    </location>
</feature>